<sequence length="70" mass="7411">MSFPLQGRELIPRHSVIAGSRCDGLGSGAPHAHVHPASGEISTGLRHVLIDAAQKFRRCGGWADQLQGAK</sequence>
<dbReference type="Proteomes" id="UP000199233">
    <property type="component" value="Unassembled WGS sequence"/>
</dbReference>
<gene>
    <name evidence="1" type="ORF">SAMN04488038_106155</name>
</gene>
<organism evidence="1 2">
    <name type="scientific">Solimonas aquatica</name>
    <dbReference type="NCBI Taxonomy" id="489703"/>
    <lineage>
        <taxon>Bacteria</taxon>
        <taxon>Pseudomonadati</taxon>
        <taxon>Pseudomonadota</taxon>
        <taxon>Gammaproteobacteria</taxon>
        <taxon>Nevskiales</taxon>
        <taxon>Nevskiaceae</taxon>
        <taxon>Solimonas</taxon>
    </lineage>
</organism>
<evidence type="ECO:0000313" key="2">
    <source>
        <dbReference type="Proteomes" id="UP000199233"/>
    </source>
</evidence>
<proteinExistence type="predicted"/>
<accession>A0A1H9G050</accession>
<keyword evidence="2" id="KW-1185">Reference proteome</keyword>
<dbReference type="RefSeq" id="WP_143068904.1">
    <property type="nucleotide sequence ID" value="NZ_FOFS01000006.1"/>
</dbReference>
<reference evidence="1 2" key="1">
    <citation type="submission" date="2016-10" db="EMBL/GenBank/DDBJ databases">
        <authorList>
            <person name="de Groot N.N."/>
        </authorList>
    </citation>
    <scope>NUCLEOTIDE SEQUENCE [LARGE SCALE GENOMIC DNA]</scope>
    <source>
        <strain evidence="1 2">DSM 25927</strain>
    </source>
</reference>
<dbReference type="STRING" id="489703.SAMN04488038_106155"/>
<evidence type="ECO:0000313" key="1">
    <source>
        <dbReference type="EMBL" id="SEQ43108.1"/>
    </source>
</evidence>
<dbReference type="EMBL" id="FOFS01000006">
    <property type="protein sequence ID" value="SEQ43108.1"/>
    <property type="molecule type" value="Genomic_DNA"/>
</dbReference>
<name>A0A1H9G050_9GAMM</name>
<protein>
    <submittedName>
        <fullName evidence="1">Uncharacterized protein</fullName>
    </submittedName>
</protein>
<dbReference type="AlphaFoldDB" id="A0A1H9G050"/>